<dbReference type="GO" id="GO:0034727">
    <property type="term" value="P:piecemeal microautophagy of the nucleus"/>
    <property type="evidence" value="ECO:0007669"/>
    <property type="project" value="TreeGrafter"/>
</dbReference>
<feature type="domain" description="Autophagy protein ATG17-like" evidence="7">
    <location>
        <begin position="157"/>
        <end position="487"/>
    </location>
</feature>
<dbReference type="FunCoup" id="A0A6I9QCY2">
    <property type="interactions" value="128"/>
</dbReference>
<dbReference type="GO" id="GO:0061709">
    <property type="term" value="P:reticulophagy"/>
    <property type="evidence" value="ECO:0007669"/>
    <property type="project" value="TreeGrafter"/>
</dbReference>
<dbReference type="GO" id="GO:0000422">
    <property type="term" value="P:autophagy of mitochondrion"/>
    <property type="evidence" value="ECO:0007669"/>
    <property type="project" value="TreeGrafter"/>
</dbReference>
<dbReference type="GO" id="GO:0019901">
    <property type="term" value="F:protein kinase binding"/>
    <property type="evidence" value="ECO:0007669"/>
    <property type="project" value="TreeGrafter"/>
</dbReference>
<proteinExistence type="predicted"/>
<dbReference type="PANTHER" id="PTHR13222">
    <property type="entry name" value="RB1-INDUCIBLE COILED-COIL"/>
    <property type="match status" value="1"/>
</dbReference>
<dbReference type="RefSeq" id="XP_010906676.1">
    <property type="nucleotide sequence ID" value="XM_010908374.3"/>
</dbReference>
<dbReference type="GO" id="GO:0034045">
    <property type="term" value="C:phagophore assembly site membrane"/>
    <property type="evidence" value="ECO:0007669"/>
    <property type="project" value="TreeGrafter"/>
</dbReference>
<evidence type="ECO:0000259" key="8">
    <source>
        <dbReference type="Pfam" id="PF10377"/>
    </source>
</evidence>
<keyword evidence="3" id="KW-0072">Autophagy</keyword>
<dbReference type="SUPFAM" id="SSF54236">
    <property type="entry name" value="Ubiquitin-like"/>
    <property type="match status" value="1"/>
</dbReference>
<evidence type="ECO:0000256" key="5">
    <source>
        <dbReference type="SAM" id="Coils"/>
    </source>
</evidence>
<evidence type="ECO:0000256" key="2">
    <source>
        <dbReference type="ARBA" id="ARBA00022927"/>
    </source>
</evidence>
<dbReference type="GO" id="GO:0015031">
    <property type="term" value="P:protein transport"/>
    <property type="evidence" value="ECO:0007669"/>
    <property type="project" value="UniProtKB-KW"/>
</dbReference>
<evidence type="ECO:0000256" key="4">
    <source>
        <dbReference type="ARBA" id="ARBA00023054"/>
    </source>
</evidence>
<dbReference type="PANTHER" id="PTHR13222:SF1">
    <property type="entry name" value="RB1-INDUCIBLE COILED-COIL PROTEIN 1"/>
    <property type="match status" value="1"/>
</dbReference>
<feature type="coiled-coil region" evidence="5">
    <location>
        <begin position="836"/>
        <end position="898"/>
    </location>
</feature>
<dbReference type="InterPro" id="IPR045326">
    <property type="entry name" value="ATG17-like_dom"/>
</dbReference>
<evidence type="ECO:0000259" key="7">
    <source>
        <dbReference type="Pfam" id="PF04108"/>
    </source>
</evidence>
<dbReference type="GO" id="GO:0060090">
    <property type="term" value="F:molecular adaptor activity"/>
    <property type="evidence" value="ECO:0007669"/>
    <property type="project" value="TreeGrafter"/>
</dbReference>
<dbReference type="OrthoDB" id="447953at2759"/>
<gene>
    <name evidence="10" type="primary">LOC105033519</name>
</gene>
<dbReference type="Pfam" id="PF10377">
    <property type="entry name" value="ATG11"/>
    <property type="match status" value="1"/>
</dbReference>
<dbReference type="AlphaFoldDB" id="A0A6I9QCY2"/>
<keyword evidence="4 5" id="KW-0175">Coiled coil</keyword>
<dbReference type="GO" id="GO:0000045">
    <property type="term" value="P:autophagosome assembly"/>
    <property type="evidence" value="ECO:0007669"/>
    <property type="project" value="InterPro"/>
</dbReference>
<dbReference type="InterPro" id="IPR019460">
    <property type="entry name" value="Atg11_C"/>
</dbReference>
<feature type="domain" description="Autophagy-related protein 11 C-terminal" evidence="8">
    <location>
        <begin position="1001"/>
        <end position="1144"/>
    </location>
</feature>
<evidence type="ECO:0000313" key="9">
    <source>
        <dbReference type="Proteomes" id="UP000504607"/>
    </source>
</evidence>
<name>A0A6I9QCY2_ELAGV</name>
<dbReference type="Proteomes" id="UP000504607">
    <property type="component" value="Unplaced"/>
</dbReference>
<feature type="region of interest" description="Disordered" evidence="6">
    <location>
        <begin position="1098"/>
        <end position="1128"/>
    </location>
</feature>
<accession>A0A6I9QCY2</accession>
<feature type="compositionally biased region" description="Polar residues" evidence="6">
    <location>
        <begin position="1109"/>
        <end position="1128"/>
    </location>
</feature>
<evidence type="ECO:0000313" key="10">
    <source>
        <dbReference type="RefSeq" id="XP_010906676.1"/>
    </source>
</evidence>
<protein>
    <submittedName>
        <fullName evidence="10">Autophagy-related protein 11</fullName>
    </submittedName>
</protein>
<sequence>MSSGSTVTTTTDDFVLGRKLLVHVAENGHSFEYECDGSTLVEDIQRSIEALCGVRFSDQLLLCHKTSLDSQQPLSYYKLPQDDREVFLYNKARLHANSLCPPPEAIDVPEAAIPPPSPTQETHPLDNAADPALKALISYERQFRHHFQLANAVYGCTLAKFEVCKRLLREQQVQLRALETARANLDHTYRKLQQRYTEFIRCFSQQHRSHSDLLANFERDVERLGMQKLHPSLQSEVRKCLLDLVKEDDLRKWADICLNSHRQFEAKVSQLKTNFWELKRGVEDLFSIMDSAACKDLELVIRDHQRILNDQKSTMQSLSKDVNTAMKLVDDSSNRQLSPSLRPHDAVSALGRIYDVHEKSHLSNVQNCDHTISKLLDKCKAKKNDMNLLVHISMQKVKSVQTSIKDMMNELHAFQEVMGHQEKEFENLKFVNGISQAYRACLAEVARRKSSSKLYMGLAGQLAERLATERESEIRRREGFLRTWSKYIPHDILASMGLFDSPSQCDVHVAPFDTSLLEIDVVDVNRFAPQFSKSERNGVPKGCLGMPSDGCNVAKSQESPVHTGERIDFQEFLEGCESVDIAGTSKMEVENAWLKAELASAIALICNFSAEIGYDSINEGQMDDMLKTVQEKTTEALHCKDEYAKHLHSLLNLKQQQCLSYEKRIQELEHRLSDQYLQGQKLSACKDASDSILLAIKTDDYKSEIYGDGDAHMPYISSMPMDEVSCTSASMDPKLDQITGQVSKPGEGGDENMADILGTLNMQSVDSERAMDASMQEPLRDEHQVGDIDREVKMMMPQLIVTNDSSDVSSGVPLDMLPCGAAAEPSIESKSRGSHVLDLQNALAEKSNKLNEMENKLKGVMEEVNSLRREMEISRNLLDESQMNCAHLENCLHEAREEAHTNQCAADRRASEYNALRTTAVKMRSLFERFRNCVTASGVASFADALHSLALSLTSSVNEDEDDGTAEFQACINILAEKVGVLSRHQQDLPECCTRAEAGHLVRELEEKKELIRSLYTKLQLEKQANKEKISLGRFEVHELAAFVLNSAGHYEAINRNCSNYFLSEESIALFTEQRPRRPTYIIGQIVHIERRIVRPPVSMRTEHGDQVESLSSDNSNRRSPGSGATSNPYNLPVGCEYFIVTVAILPDAIRSNLS</sequence>
<dbReference type="GO" id="GO:0034517">
    <property type="term" value="P:ribophagy"/>
    <property type="evidence" value="ECO:0007669"/>
    <property type="project" value="TreeGrafter"/>
</dbReference>
<dbReference type="KEGG" id="egu:105033519"/>
<organism evidence="9 10">
    <name type="scientific">Elaeis guineensis var. tenera</name>
    <name type="common">Oil palm</name>
    <dbReference type="NCBI Taxonomy" id="51953"/>
    <lineage>
        <taxon>Eukaryota</taxon>
        <taxon>Viridiplantae</taxon>
        <taxon>Streptophyta</taxon>
        <taxon>Embryophyta</taxon>
        <taxon>Tracheophyta</taxon>
        <taxon>Spermatophyta</taxon>
        <taxon>Magnoliopsida</taxon>
        <taxon>Liliopsida</taxon>
        <taxon>Arecaceae</taxon>
        <taxon>Arecoideae</taxon>
        <taxon>Cocoseae</taxon>
        <taxon>Elaeidinae</taxon>
        <taxon>Elaeis</taxon>
    </lineage>
</organism>
<dbReference type="GeneID" id="105033519"/>
<dbReference type="CDD" id="cd17039">
    <property type="entry name" value="Ubl_ubiquitin_like"/>
    <property type="match status" value="1"/>
</dbReference>
<evidence type="ECO:0000256" key="6">
    <source>
        <dbReference type="SAM" id="MobiDB-lite"/>
    </source>
</evidence>
<keyword evidence="2" id="KW-0653">Protein transport</keyword>
<dbReference type="Pfam" id="PF04108">
    <property type="entry name" value="ATG17_like"/>
    <property type="match status" value="1"/>
</dbReference>
<dbReference type="Gene3D" id="3.10.20.90">
    <property type="entry name" value="Phosphatidylinositol 3-kinase Catalytic Subunit, Chain A, domain 1"/>
    <property type="match status" value="1"/>
</dbReference>
<keyword evidence="1" id="KW-0813">Transport</keyword>
<reference evidence="10" key="1">
    <citation type="submission" date="2025-08" db="UniProtKB">
        <authorList>
            <consortium name="RefSeq"/>
        </authorList>
    </citation>
    <scope>IDENTIFICATION</scope>
</reference>
<dbReference type="GO" id="GO:1990316">
    <property type="term" value="C:Atg1/ULK1 kinase complex"/>
    <property type="evidence" value="ECO:0007669"/>
    <property type="project" value="TreeGrafter"/>
</dbReference>
<dbReference type="InterPro" id="IPR040040">
    <property type="entry name" value="ATG11"/>
</dbReference>
<dbReference type="InParanoid" id="A0A6I9QCY2"/>
<evidence type="ECO:0000256" key="3">
    <source>
        <dbReference type="ARBA" id="ARBA00023006"/>
    </source>
</evidence>
<evidence type="ECO:0000256" key="1">
    <source>
        <dbReference type="ARBA" id="ARBA00022448"/>
    </source>
</evidence>
<feature type="coiled-coil region" evidence="5">
    <location>
        <begin position="168"/>
        <end position="195"/>
    </location>
</feature>
<dbReference type="InterPro" id="IPR029071">
    <property type="entry name" value="Ubiquitin-like_domsf"/>
</dbReference>
<keyword evidence="9" id="KW-1185">Reference proteome</keyword>